<name>A0ACC3MVL9_9PEZI</name>
<organism evidence="1 2">
    <name type="scientific">Vermiconidia calcicola</name>
    <dbReference type="NCBI Taxonomy" id="1690605"/>
    <lineage>
        <taxon>Eukaryota</taxon>
        <taxon>Fungi</taxon>
        <taxon>Dikarya</taxon>
        <taxon>Ascomycota</taxon>
        <taxon>Pezizomycotina</taxon>
        <taxon>Dothideomycetes</taxon>
        <taxon>Dothideomycetidae</taxon>
        <taxon>Mycosphaerellales</taxon>
        <taxon>Extremaceae</taxon>
        <taxon>Vermiconidia</taxon>
    </lineage>
</organism>
<proteinExistence type="predicted"/>
<dbReference type="EMBL" id="JAUTXU010000137">
    <property type="protein sequence ID" value="KAK3704645.1"/>
    <property type="molecule type" value="Genomic_DNA"/>
</dbReference>
<accession>A0ACC3MVL9</accession>
<evidence type="ECO:0000313" key="1">
    <source>
        <dbReference type="EMBL" id="KAK3704645.1"/>
    </source>
</evidence>
<reference evidence="1" key="1">
    <citation type="submission" date="2023-07" db="EMBL/GenBank/DDBJ databases">
        <title>Black Yeasts Isolated from many extreme environments.</title>
        <authorList>
            <person name="Coleine C."/>
            <person name="Stajich J.E."/>
            <person name="Selbmann L."/>
        </authorList>
    </citation>
    <scope>NUCLEOTIDE SEQUENCE</scope>
    <source>
        <strain evidence="1">CCFEE 5714</strain>
    </source>
</reference>
<sequence length="339" mass="37945">MSYFPNQGDGQGTGQGNVQNFNYDDGQRRMTYSTQSFTINSSQQGTSVQPQLQLQTPPPANLQVIQSLDYNQVHQNHMALHQASVQSAMQTMQNMMSSMQANMPNLVAQAPQQAQIQYIQTPPLMLQAPPAQWPMQQQQPDMQLAAMNAEREDQRRQELIRGVHQVDQRLQRLDEGQAQIRQYQEAADHRLAASSAREQELQRQLLEAEQRHSRDLADMAHAHASRPQPTVPGLDMVALQRLIGEVQSNSLSREDIRHYVGEAVSVQLAGVARSTDIDSAASRMEKGLNKVPAGASDTQIRQAVQDEIAKAVEKVAKHMPSQQRMLEEQQPHGRVANEP</sequence>
<evidence type="ECO:0000313" key="2">
    <source>
        <dbReference type="Proteomes" id="UP001281147"/>
    </source>
</evidence>
<protein>
    <submittedName>
        <fullName evidence="1">Uncharacterized protein</fullName>
    </submittedName>
</protein>
<comment type="caution">
    <text evidence="1">The sequence shown here is derived from an EMBL/GenBank/DDBJ whole genome shotgun (WGS) entry which is preliminary data.</text>
</comment>
<gene>
    <name evidence="1" type="ORF">LTR37_013744</name>
</gene>
<keyword evidence="2" id="KW-1185">Reference proteome</keyword>
<dbReference type="Proteomes" id="UP001281147">
    <property type="component" value="Unassembled WGS sequence"/>
</dbReference>